<protein>
    <submittedName>
        <fullName evidence="2">Uncharacterized protein</fullName>
    </submittedName>
</protein>
<reference evidence="2 3" key="1">
    <citation type="submission" date="2018-11" db="EMBL/GenBank/DDBJ databases">
        <title>Sequencing the genomes of 1000 actinobacteria strains.</title>
        <authorList>
            <person name="Klenk H.-P."/>
        </authorList>
    </citation>
    <scope>NUCLEOTIDE SEQUENCE [LARGE SCALE GENOMIC DNA]</scope>
    <source>
        <strain evidence="2 3">DSM 15700</strain>
    </source>
</reference>
<dbReference type="Proteomes" id="UP000280501">
    <property type="component" value="Unassembled WGS sequence"/>
</dbReference>
<dbReference type="EMBL" id="RKQZ01000001">
    <property type="protein sequence ID" value="RPF20345.1"/>
    <property type="molecule type" value="Genomic_DNA"/>
</dbReference>
<name>A0A3N4ZHK0_9MICO</name>
<feature type="transmembrane region" description="Helical" evidence="1">
    <location>
        <begin position="7"/>
        <end position="27"/>
    </location>
</feature>
<feature type="transmembrane region" description="Helical" evidence="1">
    <location>
        <begin position="33"/>
        <end position="52"/>
    </location>
</feature>
<organism evidence="2 3">
    <name type="scientific">Myceligenerans xiligouense</name>
    <dbReference type="NCBI Taxonomy" id="253184"/>
    <lineage>
        <taxon>Bacteria</taxon>
        <taxon>Bacillati</taxon>
        <taxon>Actinomycetota</taxon>
        <taxon>Actinomycetes</taxon>
        <taxon>Micrococcales</taxon>
        <taxon>Promicromonosporaceae</taxon>
        <taxon>Myceligenerans</taxon>
    </lineage>
</organism>
<dbReference type="RefSeq" id="WP_123813524.1">
    <property type="nucleotide sequence ID" value="NZ_RKQZ01000001.1"/>
</dbReference>
<evidence type="ECO:0000313" key="2">
    <source>
        <dbReference type="EMBL" id="RPF20345.1"/>
    </source>
</evidence>
<comment type="caution">
    <text evidence="2">The sequence shown here is derived from an EMBL/GenBank/DDBJ whole genome shotgun (WGS) entry which is preliminary data.</text>
</comment>
<accession>A0A3N4ZHK0</accession>
<gene>
    <name evidence="2" type="ORF">EDD34_0933</name>
</gene>
<evidence type="ECO:0000256" key="1">
    <source>
        <dbReference type="SAM" id="Phobius"/>
    </source>
</evidence>
<proteinExistence type="predicted"/>
<sequence length="141" mass="15340">MLSTGFTVFLAVGFLFGTLGLLGVQYVASQPSVLITVVLGVSGGVLSLSVALRLRIVPVQGGGVVVHHFPRGSDFVPPGAIVSLVPDSHDYLWFLSLWVPVIHEEERAHTLTAWGQYTFLGGRWFVGRRVQILQTWLREGG</sequence>
<evidence type="ECO:0000313" key="3">
    <source>
        <dbReference type="Proteomes" id="UP000280501"/>
    </source>
</evidence>
<dbReference type="AlphaFoldDB" id="A0A3N4ZHK0"/>
<keyword evidence="1" id="KW-0812">Transmembrane</keyword>
<keyword evidence="3" id="KW-1185">Reference proteome</keyword>
<keyword evidence="1" id="KW-1133">Transmembrane helix</keyword>
<keyword evidence="1" id="KW-0472">Membrane</keyword>